<evidence type="ECO:0000259" key="10">
    <source>
        <dbReference type="PROSITE" id="PS51352"/>
    </source>
</evidence>
<keyword evidence="2" id="KW-0813">Transport</keyword>
<protein>
    <recommendedName>
        <fullName evidence="6 7">Thioredoxin</fullName>
    </recommendedName>
</protein>
<dbReference type="GO" id="GO:0005829">
    <property type="term" value="C:cytosol"/>
    <property type="evidence" value="ECO:0007669"/>
    <property type="project" value="TreeGrafter"/>
</dbReference>
<proteinExistence type="inferred from homology"/>
<dbReference type="InterPro" id="IPR005746">
    <property type="entry name" value="Thioredoxin"/>
</dbReference>
<feature type="active site" description="Nucleophile" evidence="8">
    <location>
        <position position="34"/>
    </location>
</feature>
<dbReference type="PANTHER" id="PTHR45663:SF11">
    <property type="entry name" value="GEO12009P1"/>
    <property type="match status" value="1"/>
</dbReference>
<dbReference type="OrthoDB" id="9790390at2"/>
<dbReference type="PRINTS" id="PR00421">
    <property type="entry name" value="THIOREDOXIN"/>
</dbReference>
<dbReference type="NCBIfam" id="TIGR01068">
    <property type="entry name" value="thioredoxin"/>
    <property type="match status" value="1"/>
</dbReference>
<keyword evidence="11" id="KW-0413">Isomerase</keyword>
<evidence type="ECO:0000256" key="7">
    <source>
        <dbReference type="PIRNR" id="PIRNR000077"/>
    </source>
</evidence>
<dbReference type="GO" id="GO:0015035">
    <property type="term" value="F:protein-disulfide reductase activity"/>
    <property type="evidence" value="ECO:0007669"/>
    <property type="project" value="UniProtKB-UniRule"/>
</dbReference>
<dbReference type="PIRSF" id="PIRSF000077">
    <property type="entry name" value="Thioredoxin"/>
    <property type="match status" value="1"/>
</dbReference>
<dbReference type="AlphaFoldDB" id="A0A0M4SCN5"/>
<dbReference type="GO" id="GO:0045454">
    <property type="term" value="P:cell redox homeostasis"/>
    <property type="evidence" value="ECO:0007669"/>
    <property type="project" value="TreeGrafter"/>
</dbReference>
<dbReference type="PROSITE" id="PS51352">
    <property type="entry name" value="THIOREDOXIN_2"/>
    <property type="match status" value="1"/>
</dbReference>
<feature type="site" description="Contributes to redox potential value" evidence="8">
    <location>
        <position position="32"/>
    </location>
</feature>
<feature type="disulfide bond" description="Redox-active" evidence="9">
    <location>
        <begin position="31"/>
        <end position="34"/>
    </location>
</feature>
<organism evidence="11 12">
    <name type="scientific">Fusobacterium nucleatum subsp. nucleatum</name>
    <dbReference type="NCBI Taxonomy" id="76856"/>
    <lineage>
        <taxon>Bacteria</taxon>
        <taxon>Fusobacteriati</taxon>
        <taxon>Fusobacteriota</taxon>
        <taxon>Fusobacteriia</taxon>
        <taxon>Fusobacteriales</taxon>
        <taxon>Fusobacteriaceae</taxon>
        <taxon>Fusobacterium</taxon>
    </lineage>
</organism>
<evidence type="ECO:0000256" key="5">
    <source>
        <dbReference type="ARBA" id="ARBA00023284"/>
    </source>
</evidence>
<dbReference type="PATRIC" id="fig|76856.3.peg.1619"/>
<dbReference type="Pfam" id="PF00085">
    <property type="entry name" value="Thioredoxin"/>
    <property type="match status" value="1"/>
</dbReference>
<evidence type="ECO:0000256" key="8">
    <source>
        <dbReference type="PIRSR" id="PIRSR000077-1"/>
    </source>
</evidence>
<comment type="similarity">
    <text evidence="1 7">Belongs to the thioredoxin family.</text>
</comment>
<dbReference type="EMBL" id="LMVH01000003">
    <property type="protein sequence ID" value="KUL97702.1"/>
    <property type="molecule type" value="Genomic_DNA"/>
</dbReference>
<dbReference type="Proteomes" id="UP000054800">
    <property type="component" value="Unassembled WGS sequence"/>
</dbReference>
<feature type="site" description="Deprotonates C-terminal active site Cys" evidence="8">
    <location>
        <position position="25"/>
    </location>
</feature>
<keyword evidence="5 9" id="KW-0676">Redox-active center</keyword>
<evidence type="ECO:0000313" key="12">
    <source>
        <dbReference type="Proteomes" id="UP000054800"/>
    </source>
</evidence>
<dbReference type="SUPFAM" id="SSF52833">
    <property type="entry name" value="Thioredoxin-like"/>
    <property type="match status" value="1"/>
</dbReference>
<name>A0A0M4SCN5_FUSNC</name>
<dbReference type="CDD" id="cd02947">
    <property type="entry name" value="TRX_family"/>
    <property type="match status" value="1"/>
</dbReference>
<dbReference type="Gene3D" id="3.40.30.10">
    <property type="entry name" value="Glutaredoxin"/>
    <property type="match status" value="1"/>
</dbReference>
<feature type="domain" description="Thioredoxin" evidence="10">
    <location>
        <begin position="1"/>
        <end position="103"/>
    </location>
</feature>
<feature type="active site" description="Nucleophile" evidence="8">
    <location>
        <position position="31"/>
    </location>
</feature>
<evidence type="ECO:0000256" key="9">
    <source>
        <dbReference type="PIRSR" id="PIRSR000077-4"/>
    </source>
</evidence>
<evidence type="ECO:0000256" key="4">
    <source>
        <dbReference type="ARBA" id="ARBA00023157"/>
    </source>
</evidence>
<reference evidence="11 12" key="1">
    <citation type="submission" date="2015-10" db="EMBL/GenBank/DDBJ databases">
        <authorList>
            <person name="Gilbert D.G."/>
        </authorList>
    </citation>
    <scope>NUCLEOTIDE SEQUENCE [LARGE SCALE GENOMIC DNA]</scope>
    <source>
        <strain evidence="11 12">ChDC F311</strain>
    </source>
</reference>
<keyword evidence="3" id="KW-0249">Electron transport</keyword>
<dbReference type="GO" id="GO:0016853">
    <property type="term" value="F:isomerase activity"/>
    <property type="evidence" value="ECO:0007669"/>
    <property type="project" value="UniProtKB-KW"/>
</dbReference>
<evidence type="ECO:0000256" key="2">
    <source>
        <dbReference type="ARBA" id="ARBA00022448"/>
    </source>
</evidence>
<dbReference type="FunFam" id="3.40.30.10:FF:000001">
    <property type="entry name" value="Thioredoxin"/>
    <property type="match status" value="1"/>
</dbReference>
<dbReference type="PANTHER" id="PTHR45663">
    <property type="entry name" value="GEO12009P1"/>
    <property type="match status" value="1"/>
</dbReference>
<accession>A0A0M4SCN5</accession>
<evidence type="ECO:0000313" key="11">
    <source>
        <dbReference type="EMBL" id="KUL97702.1"/>
    </source>
</evidence>
<comment type="caution">
    <text evidence="11">The sequence shown here is derived from an EMBL/GenBank/DDBJ whole genome shotgun (WGS) entry which is preliminary data.</text>
</comment>
<dbReference type="GeneID" id="79782777"/>
<evidence type="ECO:0000256" key="3">
    <source>
        <dbReference type="ARBA" id="ARBA00022982"/>
    </source>
</evidence>
<keyword evidence="4 9" id="KW-1015">Disulfide bond</keyword>
<dbReference type="InterPro" id="IPR036249">
    <property type="entry name" value="Thioredoxin-like_sf"/>
</dbReference>
<evidence type="ECO:0000256" key="1">
    <source>
        <dbReference type="ARBA" id="ARBA00008987"/>
    </source>
</evidence>
<dbReference type="InterPro" id="IPR013766">
    <property type="entry name" value="Thioredoxin_domain"/>
</dbReference>
<evidence type="ECO:0000256" key="6">
    <source>
        <dbReference type="NCBIfam" id="TIGR01068"/>
    </source>
</evidence>
<gene>
    <name evidence="11" type="ORF">RO03_11960</name>
</gene>
<dbReference type="OMA" id="QRVDMIN"/>
<sequence length="103" mass="11342">MAIVKGTKENFDAEVLKASGVVVVDFGANWCGPCKSLVPILDEIVEEDPSKKIVKVDIDEQEELAAQYKIMSVPTLLVFRNGEIIDKSIGLIQKHEVKALFAK</sequence>
<dbReference type="RefSeq" id="WP_011016136.1">
    <property type="nucleotide sequence ID" value="NZ_LMVH01000003.1"/>
</dbReference>
<feature type="site" description="Contributes to redox potential value" evidence="8">
    <location>
        <position position="33"/>
    </location>
</feature>